<dbReference type="Gene3D" id="3.20.20.80">
    <property type="entry name" value="Glycosidases"/>
    <property type="match status" value="1"/>
</dbReference>
<dbReference type="Proteomes" id="UP001582793">
    <property type="component" value="Unassembled WGS sequence"/>
</dbReference>
<dbReference type="Pfam" id="PF00128">
    <property type="entry name" value="Alpha-amylase"/>
    <property type="match status" value="1"/>
</dbReference>
<dbReference type="SMART" id="SM00642">
    <property type="entry name" value="Aamy"/>
    <property type="match status" value="1"/>
</dbReference>
<evidence type="ECO:0000313" key="5">
    <source>
        <dbReference type="Proteomes" id="UP001582793"/>
    </source>
</evidence>
<dbReference type="CDD" id="cd02857">
    <property type="entry name" value="E_set_CDase_PDE_N"/>
    <property type="match status" value="1"/>
</dbReference>
<dbReference type="InterPro" id="IPR013783">
    <property type="entry name" value="Ig-like_fold"/>
</dbReference>
<dbReference type="GO" id="GO:0016787">
    <property type="term" value="F:hydrolase activity"/>
    <property type="evidence" value="ECO:0007669"/>
    <property type="project" value="UniProtKB-KW"/>
</dbReference>
<dbReference type="EMBL" id="JBCGDC010000066">
    <property type="protein sequence ID" value="MFB6395698.1"/>
    <property type="molecule type" value="Genomic_DNA"/>
</dbReference>
<dbReference type="SUPFAM" id="SSF51445">
    <property type="entry name" value="(Trans)glycosidases"/>
    <property type="match status" value="1"/>
</dbReference>
<dbReference type="InterPro" id="IPR014756">
    <property type="entry name" value="Ig_E-set"/>
</dbReference>
<organism evidence="4 5">
    <name type="scientific">Polymorphospora lycopeni</name>
    <dbReference type="NCBI Taxonomy" id="3140240"/>
    <lineage>
        <taxon>Bacteria</taxon>
        <taxon>Bacillati</taxon>
        <taxon>Actinomycetota</taxon>
        <taxon>Actinomycetes</taxon>
        <taxon>Micromonosporales</taxon>
        <taxon>Micromonosporaceae</taxon>
        <taxon>Polymorphospora</taxon>
    </lineage>
</organism>
<keyword evidence="2" id="KW-0326">Glycosidase</keyword>
<dbReference type="SUPFAM" id="SSF81296">
    <property type="entry name" value="E set domains"/>
    <property type="match status" value="1"/>
</dbReference>
<evidence type="ECO:0000256" key="1">
    <source>
        <dbReference type="ARBA" id="ARBA00022801"/>
    </source>
</evidence>
<accession>A0ABV5CUL5</accession>
<dbReference type="InterPro" id="IPR006047">
    <property type="entry name" value="GH13_cat_dom"/>
</dbReference>
<dbReference type="RefSeq" id="WP_375735408.1">
    <property type="nucleotide sequence ID" value="NZ_JBCGDC010000066.1"/>
</dbReference>
<evidence type="ECO:0000259" key="3">
    <source>
        <dbReference type="SMART" id="SM00642"/>
    </source>
</evidence>
<reference evidence="4 5" key="1">
    <citation type="submission" date="2024-04" db="EMBL/GenBank/DDBJ databases">
        <title>Polymorphospora sp. isolated from Baiyangdian Lake in Xiong'an New Area.</title>
        <authorList>
            <person name="Zhang X."/>
            <person name="Liu J."/>
        </authorList>
    </citation>
    <scope>NUCLEOTIDE SEQUENCE [LARGE SCALE GENOMIC DNA]</scope>
    <source>
        <strain evidence="4 5">2-325</strain>
    </source>
</reference>
<dbReference type="InterPro" id="IPR004185">
    <property type="entry name" value="Glyco_hydro_13_lg-like_dom"/>
</dbReference>
<protein>
    <submittedName>
        <fullName evidence="4">Glycoside hydrolase family 13 protein</fullName>
    </submittedName>
</protein>
<evidence type="ECO:0000256" key="2">
    <source>
        <dbReference type="ARBA" id="ARBA00023295"/>
    </source>
</evidence>
<gene>
    <name evidence="4" type="ORF">AAFH96_21670</name>
</gene>
<proteinExistence type="predicted"/>
<dbReference type="InterPro" id="IPR017853">
    <property type="entry name" value="GH"/>
</dbReference>
<evidence type="ECO:0000313" key="4">
    <source>
        <dbReference type="EMBL" id="MFB6395698.1"/>
    </source>
</evidence>
<dbReference type="Gene3D" id="2.60.40.10">
    <property type="entry name" value="Immunoglobulins"/>
    <property type="match status" value="1"/>
</dbReference>
<keyword evidence="1 4" id="KW-0378">Hydrolase</keyword>
<keyword evidence="5" id="KW-1185">Reference proteome</keyword>
<feature type="domain" description="Glycosyl hydrolase family 13 catalytic" evidence="3">
    <location>
        <begin position="140"/>
        <end position="526"/>
    </location>
</feature>
<comment type="caution">
    <text evidence="4">The sequence shown here is derived from an EMBL/GenBank/DDBJ whole genome shotgun (WGS) entry which is preliminary data.</text>
</comment>
<sequence length="619" mass="67633">MQLLHLPHHDGSSLYVSDAAPALGRTVTVRVRVPAAADVTMVHVRVVVNGEPVFHPAAVDPERTGSTVGGYGADDTWWQVEVTAHNPVTGYRFYLERATGAPLWLTAAGVVDHDVPDRTDFRLVTYAPPPAWMADAVVYEVFPDRFARSAAAGPLDPATLPDWAIPCDWDTDAVIYQGPQTPLQFFGGDLDGIVEHLDHIQALGANTIYLRPVFPARSNHRYNATSFDRVDPLVGGDPALRRLADALHARGMRLIGDITTNHCGDGHEWFQAAQADPDAPERSMFYFDADGGYEAWYGVPSLPKLNWGSPLVHERVGAVMRRWLDVYDGWRVDVANMTGRFGAQEDTLAIGASLRREVVARAPEAMLIAEHTHDFTGDLDADGWQGTMNHAGFTRPVWTWLRGDGLDLPDFIGVPGGVPRRDGESVVRTMRAFAAQVSWRSLVHSWQLLDSYDVPRFRTVTGSRERHLVGLGLQVTLPGTPMVCGGAEWGLTGRNGEHARTPMPWQRPEDRDDVLFKSYQDLIRLRATEPALRDGGLRWLHTGADAIVFVRETATESLLVAAVRSTTGAIELPLDAPLTGLHDAVDVSPVDGTVTLPGDGPALRVWRLRGAAGTGQAVG</sequence>
<dbReference type="PANTHER" id="PTHR10357:SF210">
    <property type="entry name" value="MALTODEXTRIN GLUCOSIDASE"/>
    <property type="match status" value="1"/>
</dbReference>
<dbReference type="CDD" id="cd11338">
    <property type="entry name" value="AmyAc_CMD"/>
    <property type="match status" value="1"/>
</dbReference>
<name>A0ABV5CUL5_9ACTN</name>
<dbReference type="PANTHER" id="PTHR10357">
    <property type="entry name" value="ALPHA-AMYLASE FAMILY MEMBER"/>
    <property type="match status" value="1"/>
</dbReference>